<sequence length="478" mass="50255">MTSQDLCDLDAVTLRRMIGRKEISPRELVDACISRIEAVDPTVNALVSRCFDRARMEAAEAEAAVMGGGPLGPLHGLPIGIKDLSDTGGVRTTYGSRLYADHVPAEDERVVAAVRRAGAIVLGKTNTPEFGTGANTRNAVFGATRNPFDPARTCGGSSGGSAVALACGMVPLATGSDHGGSLRTPAAFCGITGYRPSPGMVPSERRGIAWSPSSVDGPMGRTVADAALLMSAMAGTDPRDPLPGCADPSSFLTLPEVDTASLRVAVSEDLGFAPVDDGIRATFRAAVARMSGAFGAVAEEGPDLAGIDTVFEILRSVIFVGSHREKFEKHRDALAPNVVANMESALKLDIRDVAWAMSEQTRYFSRFVAFMEGVDVLICPAVAVPPFPVEQWYPETINGAPTRNYMHWLAITYGLTVLSHPIVVVPCGLDATGTPFGIQICGRYGADRAVLGVARAIERLLAGIPGLERPVPGLAKTP</sequence>
<gene>
    <name evidence="2" type="ORF">IGS68_00320</name>
</gene>
<dbReference type="InterPro" id="IPR020556">
    <property type="entry name" value="Amidase_CS"/>
</dbReference>
<accession>A0ABX7B5Y0</accession>
<dbReference type="SUPFAM" id="SSF75304">
    <property type="entry name" value="Amidase signature (AS) enzymes"/>
    <property type="match status" value="1"/>
</dbReference>
<name>A0ABX7B5Y0_9PROT</name>
<dbReference type="InterPro" id="IPR036928">
    <property type="entry name" value="AS_sf"/>
</dbReference>
<dbReference type="PROSITE" id="PS00571">
    <property type="entry name" value="AMIDASES"/>
    <property type="match status" value="1"/>
</dbReference>
<dbReference type="PANTHER" id="PTHR11895:SF76">
    <property type="entry name" value="INDOLEACETAMIDE HYDROLASE"/>
    <property type="match status" value="1"/>
</dbReference>
<dbReference type="Gene3D" id="3.90.1300.10">
    <property type="entry name" value="Amidase signature (AS) domain"/>
    <property type="match status" value="1"/>
</dbReference>
<organism evidence="2 3">
    <name type="scientific">Skermanella cutis</name>
    <dbReference type="NCBI Taxonomy" id="2775420"/>
    <lineage>
        <taxon>Bacteria</taxon>
        <taxon>Pseudomonadati</taxon>
        <taxon>Pseudomonadota</taxon>
        <taxon>Alphaproteobacteria</taxon>
        <taxon>Rhodospirillales</taxon>
        <taxon>Azospirillaceae</taxon>
        <taxon>Skermanella</taxon>
    </lineage>
</organism>
<feature type="domain" description="Amidase" evidence="1">
    <location>
        <begin position="27"/>
        <end position="451"/>
    </location>
</feature>
<evidence type="ECO:0000313" key="2">
    <source>
        <dbReference type="EMBL" id="QQP89773.1"/>
    </source>
</evidence>
<dbReference type="InterPro" id="IPR023631">
    <property type="entry name" value="Amidase_dom"/>
</dbReference>
<keyword evidence="3" id="KW-1185">Reference proteome</keyword>
<protein>
    <submittedName>
        <fullName evidence="2">Amidase</fullName>
    </submittedName>
</protein>
<evidence type="ECO:0000259" key="1">
    <source>
        <dbReference type="Pfam" id="PF01425"/>
    </source>
</evidence>
<reference evidence="2" key="1">
    <citation type="submission" date="2021-02" db="EMBL/GenBank/DDBJ databases">
        <title>Skermanella TT6 skin isolate.</title>
        <authorList>
            <person name="Lee K."/>
            <person name="Ganzorig M."/>
        </authorList>
    </citation>
    <scope>NUCLEOTIDE SEQUENCE</scope>
    <source>
        <strain evidence="2">TT6</strain>
    </source>
</reference>
<dbReference type="RefSeq" id="WP_201076430.1">
    <property type="nucleotide sequence ID" value="NZ_CP067420.1"/>
</dbReference>
<proteinExistence type="predicted"/>
<dbReference type="InterPro" id="IPR000120">
    <property type="entry name" value="Amidase"/>
</dbReference>
<dbReference type="EMBL" id="CP067420">
    <property type="protein sequence ID" value="QQP89773.1"/>
    <property type="molecule type" value="Genomic_DNA"/>
</dbReference>
<dbReference type="Proteomes" id="UP000595197">
    <property type="component" value="Chromosome"/>
</dbReference>
<dbReference type="Pfam" id="PF01425">
    <property type="entry name" value="Amidase"/>
    <property type="match status" value="1"/>
</dbReference>
<dbReference type="PANTHER" id="PTHR11895">
    <property type="entry name" value="TRANSAMIDASE"/>
    <property type="match status" value="1"/>
</dbReference>
<evidence type="ECO:0000313" key="3">
    <source>
        <dbReference type="Proteomes" id="UP000595197"/>
    </source>
</evidence>